<dbReference type="VEuPathDB" id="VectorBase:HLOH_057389"/>
<reference evidence="2 3" key="1">
    <citation type="journal article" date="2020" name="Cell">
        <title>Large-Scale Comparative Analyses of Tick Genomes Elucidate Their Genetic Diversity and Vector Capacities.</title>
        <authorList>
            <consortium name="Tick Genome and Microbiome Consortium (TIGMIC)"/>
            <person name="Jia N."/>
            <person name="Wang J."/>
            <person name="Shi W."/>
            <person name="Du L."/>
            <person name="Sun Y."/>
            <person name="Zhan W."/>
            <person name="Jiang J.F."/>
            <person name="Wang Q."/>
            <person name="Zhang B."/>
            <person name="Ji P."/>
            <person name="Bell-Sakyi L."/>
            <person name="Cui X.M."/>
            <person name="Yuan T.T."/>
            <person name="Jiang B.G."/>
            <person name="Yang W.F."/>
            <person name="Lam T.T."/>
            <person name="Chang Q.C."/>
            <person name="Ding S.J."/>
            <person name="Wang X.J."/>
            <person name="Zhu J.G."/>
            <person name="Ruan X.D."/>
            <person name="Zhao L."/>
            <person name="Wei J.T."/>
            <person name="Ye R.Z."/>
            <person name="Que T.C."/>
            <person name="Du C.H."/>
            <person name="Zhou Y.H."/>
            <person name="Cheng J.X."/>
            <person name="Dai P.F."/>
            <person name="Guo W.B."/>
            <person name="Han X.H."/>
            <person name="Huang E.J."/>
            <person name="Li L.F."/>
            <person name="Wei W."/>
            <person name="Gao Y.C."/>
            <person name="Liu J.Z."/>
            <person name="Shao H.Z."/>
            <person name="Wang X."/>
            <person name="Wang C.C."/>
            <person name="Yang T.C."/>
            <person name="Huo Q.B."/>
            <person name="Li W."/>
            <person name="Chen H.Y."/>
            <person name="Chen S.E."/>
            <person name="Zhou L.G."/>
            <person name="Ni X.B."/>
            <person name="Tian J.H."/>
            <person name="Sheng Y."/>
            <person name="Liu T."/>
            <person name="Pan Y.S."/>
            <person name="Xia L.Y."/>
            <person name="Li J."/>
            <person name="Zhao F."/>
            <person name="Cao W.C."/>
        </authorList>
    </citation>
    <scope>NUCLEOTIDE SEQUENCE [LARGE SCALE GENOMIC DNA]</scope>
    <source>
        <strain evidence="2">HaeL-2018</strain>
    </source>
</reference>
<evidence type="ECO:0000313" key="3">
    <source>
        <dbReference type="Proteomes" id="UP000821853"/>
    </source>
</evidence>
<gene>
    <name evidence="2" type="ORF">HPB48_005644</name>
</gene>
<feature type="compositionally biased region" description="Basic and acidic residues" evidence="1">
    <location>
        <begin position="74"/>
        <end position="83"/>
    </location>
</feature>
<dbReference type="EMBL" id="JABSTR010000005">
    <property type="protein sequence ID" value="KAH9371174.1"/>
    <property type="molecule type" value="Genomic_DNA"/>
</dbReference>
<dbReference type="Proteomes" id="UP000821853">
    <property type="component" value="Chromosome 3"/>
</dbReference>
<name>A0A9J6FYJ1_HAELO</name>
<dbReference type="AlphaFoldDB" id="A0A9J6FYJ1"/>
<sequence length="108" mass="11304">MLTMITDMSHQCHITEALINYADYVFSPSDEATVPDLPVDVAALSDTDSSVLLGNLHKVGAQGTGLSGRGGRSSRRDGAKGGDEWVTSPKQCPKGAPVLLRSMCGLAT</sequence>
<evidence type="ECO:0000313" key="2">
    <source>
        <dbReference type="EMBL" id="KAH9371174.1"/>
    </source>
</evidence>
<accession>A0A9J6FYJ1</accession>
<organism evidence="2 3">
    <name type="scientific">Haemaphysalis longicornis</name>
    <name type="common">Bush tick</name>
    <dbReference type="NCBI Taxonomy" id="44386"/>
    <lineage>
        <taxon>Eukaryota</taxon>
        <taxon>Metazoa</taxon>
        <taxon>Ecdysozoa</taxon>
        <taxon>Arthropoda</taxon>
        <taxon>Chelicerata</taxon>
        <taxon>Arachnida</taxon>
        <taxon>Acari</taxon>
        <taxon>Parasitiformes</taxon>
        <taxon>Ixodida</taxon>
        <taxon>Ixodoidea</taxon>
        <taxon>Ixodidae</taxon>
        <taxon>Haemaphysalinae</taxon>
        <taxon>Haemaphysalis</taxon>
    </lineage>
</organism>
<feature type="region of interest" description="Disordered" evidence="1">
    <location>
        <begin position="61"/>
        <end position="93"/>
    </location>
</feature>
<dbReference type="OrthoDB" id="6281275at2759"/>
<comment type="caution">
    <text evidence="2">The sequence shown here is derived from an EMBL/GenBank/DDBJ whole genome shotgun (WGS) entry which is preliminary data.</text>
</comment>
<keyword evidence="3" id="KW-1185">Reference proteome</keyword>
<protein>
    <submittedName>
        <fullName evidence="2">Uncharacterized protein</fullName>
    </submittedName>
</protein>
<evidence type="ECO:0000256" key="1">
    <source>
        <dbReference type="SAM" id="MobiDB-lite"/>
    </source>
</evidence>
<feature type="compositionally biased region" description="Gly residues" evidence="1">
    <location>
        <begin position="62"/>
        <end position="71"/>
    </location>
</feature>
<proteinExistence type="predicted"/>